<reference evidence="1 2" key="1">
    <citation type="submission" date="2023-08" db="EMBL/GenBank/DDBJ databases">
        <title>Pleionea litopenaei sp. nov., isolated from stomach of juvenile Litopenaeus vannamei.</title>
        <authorList>
            <person name="Rho A.M."/>
            <person name="Hwang C.Y."/>
        </authorList>
    </citation>
    <scope>NUCLEOTIDE SEQUENCE [LARGE SCALE GENOMIC DNA]</scope>
    <source>
        <strain evidence="1 2">HL-JVS1</strain>
    </source>
</reference>
<proteinExistence type="predicted"/>
<dbReference type="RefSeq" id="WP_309202377.1">
    <property type="nucleotide sequence ID" value="NZ_CP133548.1"/>
</dbReference>
<dbReference type="Proteomes" id="UP001239782">
    <property type="component" value="Chromosome"/>
</dbReference>
<organism evidence="1 2">
    <name type="scientific">Pleionea litopenaei</name>
    <dbReference type="NCBI Taxonomy" id="3070815"/>
    <lineage>
        <taxon>Bacteria</taxon>
        <taxon>Pseudomonadati</taxon>
        <taxon>Pseudomonadota</taxon>
        <taxon>Gammaproteobacteria</taxon>
        <taxon>Oceanospirillales</taxon>
        <taxon>Pleioneaceae</taxon>
        <taxon>Pleionea</taxon>
    </lineage>
</organism>
<sequence length="401" mass="45663">MLAVKLVVKTTTNSIYDNSQVTTERVKIQNNADAVAYSTMNVLSRDMNFMAYMNRSMVANQVSIGQMVGLSSWFHMTDQVVINIDLVAKVSYLVPPLGAIINKITGTLKKFSNKTRNYLDKATGKVIMGIDKWISALSYAQYLFQAATAEMAIATFDKVAKANDPDVDTGYLLSKAFVTADLIKSWEEEIGRADTAYANPWSKERKLEKQKFEEFSKVVASSRDPFTRKRSDDWTGWLGASVPGLLSVGVRAKKRGGSDFTSRAFYGRLRWEWTSMDTVSIRRRWKIEILGVGLKDKKTELIPLGWGAAHALSTNNYSTYYDYNKKKNRNATPDHFIDGRVDKERKKDRVWGNSTWKNKTSHKLGAGMMGIITWKKQKGFKDFTISRVTRKKMLDRIWWLL</sequence>
<dbReference type="AlphaFoldDB" id="A0AA51RTA9"/>
<dbReference type="EMBL" id="CP133548">
    <property type="protein sequence ID" value="WMS87237.1"/>
    <property type="molecule type" value="Genomic_DNA"/>
</dbReference>
<evidence type="ECO:0000313" key="1">
    <source>
        <dbReference type="EMBL" id="WMS87237.1"/>
    </source>
</evidence>
<keyword evidence="2" id="KW-1185">Reference proteome</keyword>
<protein>
    <submittedName>
        <fullName evidence="1">Uncharacterized protein</fullName>
    </submittedName>
</protein>
<name>A0AA51RTA9_9GAMM</name>
<evidence type="ECO:0000313" key="2">
    <source>
        <dbReference type="Proteomes" id="UP001239782"/>
    </source>
</evidence>
<dbReference type="KEGG" id="plei:Q9312_18690"/>
<accession>A0AA51RTA9</accession>
<gene>
    <name evidence="1" type="ORF">Q9312_18690</name>
</gene>